<dbReference type="SMART" id="SM00443">
    <property type="entry name" value="G_patch"/>
    <property type="match status" value="1"/>
</dbReference>
<feature type="compositionally biased region" description="Basic and acidic residues" evidence="1">
    <location>
        <begin position="116"/>
        <end position="145"/>
    </location>
</feature>
<reference evidence="3 4" key="1">
    <citation type="journal article" date="2019" name="Sci. Rep.">
        <title>A multi-omics analysis of the grapevine pathogen Lasiodiplodia theobromae reveals that temperature affects the expression of virulence- and pathogenicity-related genes.</title>
        <authorList>
            <person name="Felix C."/>
            <person name="Meneses R."/>
            <person name="Goncalves M.F.M."/>
            <person name="Tilleman L."/>
            <person name="Duarte A.S."/>
            <person name="Jorrin-Novo J.V."/>
            <person name="Van de Peer Y."/>
            <person name="Deforce D."/>
            <person name="Van Nieuwerburgh F."/>
            <person name="Esteves A.C."/>
            <person name="Alves A."/>
        </authorList>
    </citation>
    <scope>NUCLEOTIDE SEQUENCE [LARGE SCALE GENOMIC DNA]</scope>
    <source>
        <strain evidence="3 4">LA-SOL3</strain>
    </source>
</reference>
<sequence length="355" mass="40810">MSPTPEDRALSGPAAADDDEDDYMNMVIEEPTKKETSLQRLQREKRERIERSRSHKTKRELAEEADAAREAALDKAIDSSNKGFKMLAKMGFKEGSKLGKGEYGVAEPVRVQMKEGREGIGMESEKKRKLRETYEEHTKKAKVEKETEEQYFASMAQERKNKRMEGQFIGAQKVAEKLDTEPVEDTQEENAQDGDEGQTGDDEKPAIPADDKKPSIPADDKKPAVPVDDKSQPLRSIPLIWRGLVRFRLEKESEGLMRKALETRLTRLPTYDDEDEDEDDKRGLGKDDKTKMIVHEDLAEEDTELEEFNALEPQKKLEMAVQYLRDKHNYCFWCKYKYPNEKMEGCPGLTEEDHD</sequence>
<dbReference type="GO" id="GO:0003676">
    <property type="term" value="F:nucleic acid binding"/>
    <property type="evidence" value="ECO:0007669"/>
    <property type="project" value="InterPro"/>
</dbReference>
<gene>
    <name evidence="3" type="primary">Gpatch11</name>
    <name evidence="3" type="ORF">DBV05_g7329</name>
</gene>
<dbReference type="PANTHER" id="PTHR21032:SF0">
    <property type="entry name" value="G PATCH DOMAIN-CONTAINING PROTEIN 11"/>
    <property type="match status" value="1"/>
</dbReference>
<dbReference type="InterPro" id="IPR000467">
    <property type="entry name" value="G_patch_dom"/>
</dbReference>
<feature type="compositionally biased region" description="Basic and acidic residues" evidence="1">
    <location>
        <begin position="201"/>
        <end position="232"/>
    </location>
</feature>
<dbReference type="PROSITE" id="PS50174">
    <property type="entry name" value="G_PATCH"/>
    <property type="match status" value="1"/>
</dbReference>
<feature type="region of interest" description="Disordered" evidence="1">
    <location>
        <begin position="1"/>
        <end position="65"/>
    </location>
</feature>
<dbReference type="EMBL" id="VCHE01000049">
    <property type="protein sequence ID" value="KAB2574050.1"/>
    <property type="molecule type" value="Genomic_DNA"/>
</dbReference>
<evidence type="ECO:0000259" key="2">
    <source>
        <dbReference type="PROSITE" id="PS50174"/>
    </source>
</evidence>
<dbReference type="SMART" id="SM01173">
    <property type="entry name" value="DUF4187"/>
    <property type="match status" value="1"/>
</dbReference>
<dbReference type="AlphaFoldDB" id="A0A5N5D9I4"/>
<dbReference type="Pfam" id="PF01585">
    <property type="entry name" value="G-patch"/>
    <property type="match status" value="1"/>
</dbReference>
<feature type="compositionally biased region" description="Basic and acidic residues" evidence="1">
    <location>
        <begin position="30"/>
        <end position="52"/>
    </location>
</feature>
<accession>A0A5N5D9I4</accession>
<feature type="region of interest" description="Disordered" evidence="1">
    <location>
        <begin position="116"/>
        <end position="146"/>
    </location>
</feature>
<keyword evidence="4" id="KW-1185">Reference proteome</keyword>
<evidence type="ECO:0000313" key="3">
    <source>
        <dbReference type="EMBL" id="KAB2574050.1"/>
    </source>
</evidence>
<proteinExistence type="predicted"/>
<comment type="caution">
    <text evidence="3">The sequence shown here is derived from an EMBL/GenBank/DDBJ whole genome shotgun (WGS) entry which is preliminary data.</text>
</comment>
<dbReference type="InterPro" id="IPR025239">
    <property type="entry name" value="DUF4187"/>
</dbReference>
<dbReference type="PANTHER" id="PTHR21032">
    <property type="entry name" value="G PATCH DOMAIN-CONTAINING PROTEIN 11"/>
    <property type="match status" value="1"/>
</dbReference>
<dbReference type="InterPro" id="IPR039249">
    <property type="entry name" value="GPATCH11"/>
</dbReference>
<organism evidence="3 4">
    <name type="scientific">Lasiodiplodia theobromae</name>
    <dbReference type="NCBI Taxonomy" id="45133"/>
    <lineage>
        <taxon>Eukaryota</taxon>
        <taxon>Fungi</taxon>
        <taxon>Dikarya</taxon>
        <taxon>Ascomycota</taxon>
        <taxon>Pezizomycotina</taxon>
        <taxon>Dothideomycetes</taxon>
        <taxon>Dothideomycetes incertae sedis</taxon>
        <taxon>Botryosphaeriales</taxon>
        <taxon>Botryosphaeriaceae</taxon>
        <taxon>Lasiodiplodia</taxon>
    </lineage>
</organism>
<evidence type="ECO:0000313" key="4">
    <source>
        <dbReference type="Proteomes" id="UP000325902"/>
    </source>
</evidence>
<dbReference type="Proteomes" id="UP000325902">
    <property type="component" value="Unassembled WGS sequence"/>
</dbReference>
<dbReference type="OrthoDB" id="786951at2759"/>
<feature type="region of interest" description="Disordered" evidence="1">
    <location>
        <begin position="167"/>
        <end position="233"/>
    </location>
</feature>
<dbReference type="GO" id="GO:0000776">
    <property type="term" value="C:kinetochore"/>
    <property type="evidence" value="ECO:0007669"/>
    <property type="project" value="TreeGrafter"/>
</dbReference>
<dbReference type="Pfam" id="PF13821">
    <property type="entry name" value="DUF4187"/>
    <property type="match status" value="1"/>
</dbReference>
<feature type="compositionally biased region" description="Acidic residues" evidence="1">
    <location>
        <begin position="181"/>
        <end position="200"/>
    </location>
</feature>
<evidence type="ECO:0000256" key="1">
    <source>
        <dbReference type="SAM" id="MobiDB-lite"/>
    </source>
</evidence>
<protein>
    <submittedName>
        <fullName evidence="3">G patch domain-containing protein 11</fullName>
    </submittedName>
</protein>
<name>A0A5N5D9I4_9PEZI</name>
<feature type="domain" description="G-patch" evidence="2">
    <location>
        <begin position="79"/>
        <end position="125"/>
    </location>
</feature>